<comment type="caution">
    <text evidence="3">The sequence shown here is derived from an EMBL/GenBank/DDBJ whole genome shotgun (WGS) entry which is preliminary data.</text>
</comment>
<feature type="domain" description="Bacterial Ig-like" evidence="2">
    <location>
        <begin position="690"/>
        <end position="785"/>
    </location>
</feature>
<feature type="compositionally biased region" description="Polar residues" evidence="1">
    <location>
        <begin position="701"/>
        <end position="710"/>
    </location>
</feature>
<dbReference type="InterPro" id="IPR044016">
    <property type="entry name" value="Big_13"/>
</dbReference>
<feature type="domain" description="Bacterial Ig-like" evidence="2">
    <location>
        <begin position="793"/>
        <end position="887"/>
    </location>
</feature>
<name>A0ABS5E1D6_9BURK</name>
<dbReference type="PANTHER" id="PTHR45739">
    <property type="entry name" value="MATRIX PROTEIN, PUTATIVE-RELATED"/>
    <property type="match status" value="1"/>
</dbReference>
<dbReference type="NCBIfam" id="NF012211">
    <property type="entry name" value="tand_rpt_95"/>
    <property type="match status" value="3"/>
</dbReference>
<dbReference type="InterPro" id="IPR018511">
    <property type="entry name" value="Hemolysin-typ_Ca-bd_CS"/>
</dbReference>
<feature type="region of interest" description="Disordered" evidence="1">
    <location>
        <begin position="380"/>
        <end position="403"/>
    </location>
</feature>
<sequence>MSTVTRKITANAVKVVVDPVSQQTSLGSASQSSLTIEPPFLMAQAATVATRVEESTTVQTTQAVSQASSSAETGSSQQQAALIAAAANAAPVVTDEYLSVTAGVPISGPASILTSNDSDPDGDALTILRYGQPAHGVLLQNADGTLTYTANANYSGADSFTYTVSDGQGNETVGTVYLTVQGTGNQAPVVQGESVTVQAGVPVTGSPALLLGNDSDPDGDNLSIVRYGNPANGTLTQNPDGTITYTANANFSGTDSFTYVVSDGQGNESTGTVTLTVQPGPNTAPTAVNDSATVAQDGSVTIAVLANDTDPEGDALSVSAVGAASNGVATLGADGRITYVPKAGFTGVDSFSYTLSDGKGGTSTAQVSVTVQAGAPDMLATADTGTSNTDNITSNTRPGFTVPTPPTGSVVVLLVDGLEVAATYTASTKTLTPNAALSEGAHQIAYGFKPSAGGALTLTSAALSIDIDAVKEAPTTAIDLAAASDSGGSNTDNITNLTKPVFNVGALPKAGDVFNLYVNGSKVAATYDAAAGTLTPVTALSATTHSISYSVTNAAGVESARSPALSLVIDTTAPTTYLNSFASSLTTSTDLGLSTTDGITSNNKPSLFNNALTSTYFGEAGAVGTASLFVDGVKVAAVWDKVAGTLTPVNALTDGPHTLSFSRTDSAGNETTVSTQTYRITVDTSTPAAPTVTPDLLATADSGTSNTDNITSNTRPGFVVGDPLPGGRIDLLVDGVVVAATYSASTKTLTPNVALSEGSHTIAIVNVSAAGAQSAASPALTIDVDAVKETPALIDLAAASDSGGSNTDNITNLTKPVFNVGALPKAGDVFNLYVNGSKVAATYDAAAGTLTPVTALSATTHSISYSVTNAAGVESARSPALSLVIDTTAPTSYLNYWSSNLTAATDLGLSTTDGITSNNKPSLFNYALTNGYFSEAGAVGTANLYVDGVKVASVWDKVAGTLTPVNALTDGPHSLSYSLTDSAGNETAVSTTGAYRITVDTSTPAAPTVTPDLLATADSGTSNTDNITSNTRPGFVVGDPLPGGRIDLLVDGVVVAATYSASTKTLTPNVALSEGSHTIAIVNVSAAGAQSAASPALTIDVDAVKETPALIDLAAASDSGGSNTDNITNLTKPVFNVGALPKAGDVFNLYVNGSKVAATYDAAAGTLTPVTALSATTHSISYSVTNAAGVESARSPALSLVIDTTAPTSYLNYWSSNLTAATDLGLSTTDGITSNNKPSLFNYALTNGYFSEAGAVGTANLYVDGVKVASVWDKVAGTLTPVNALTDGPHSLSYSLTDSAGNETAVSTTGAYRITVDTSTPAAPTVTPDLLATADSGTSNTDNITSNTRPGFVVGDPLPGGRIDLLVDGVVVAATYSASTKTLTPNVALSEGSHTIAIVNVSAAGAKSAASPALTVDIDAVKEAPAALPDLADGSDSGSSTTDNLTNVTRPAFVVGALPKAGDVANLYVDGTKVAATYDAAAGTLTPNTALSATAHTITWSITNAAGIESARSAGLSMTIDTAAPTAPAALDLQTASDTGTSSTDNITANNQPSFTVGTVAATDSVSLWVDGVETPATFDFATRTITATQALTDGVHQVSIKVTDAAGNVSPASTSLKVDIRTQAPLPVMAPDLLASSDTAGSDSDDLTSVNQPVFKLPTAPANCTAVLYVDGLKVDATYDAKALTLKPVGVLSEGNHLITYAWVDSATGAESQLSPPLPMRVAFTPVVAGSEGNDALVAAVDTDETVINRNLGGGVTVDTVQTSTFDQAFVALGGNDLVQAGDGADWVDLGASANSAHSGTGQAVTAANVAQTVLMSEEDWKMVDSWGNFANGITANSATDGQTINGWANVANGGWGQDVVKGGAGVDLVYGSFDNDYIDGGAGIDGLRGGNGDDTLVGGAGNDVLRGDDGSDTFYWRGTDKGATGAPETDQIMDFAALNFAEGGDVLDLRDLLSGEAFGPNGTVGNLANYLEFDTTSQPGTTLIHVSSKGQFTNGAFSAAAEDLTISLNGVDLRSALDLNAQATDAQLIEELLKRGNLIAGG</sequence>
<gene>
    <name evidence="3" type="ORF">KAK11_17965</name>
</gene>
<dbReference type="Pfam" id="PF19077">
    <property type="entry name" value="Big_13"/>
    <property type="match status" value="12"/>
</dbReference>
<evidence type="ECO:0000313" key="4">
    <source>
        <dbReference type="Proteomes" id="UP000672097"/>
    </source>
</evidence>
<feature type="compositionally biased region" description="Polar residues" evidence="1">
    <location>
        <begin position="383"/>
        <end position="395"/>
    </location>
</feature>
<reference evidence="3 4" key="1">
    <citation type="submission" date="2021-04" db="EMBL/GenBank/DDBJ databases">
        <title>The genome sequence of type strain Ideonella paludis KCTC 32238.</title>
        <authorList>
            <person name="Liu Y."/>
        </authorList>
    </citation>
    <scope>NUCLEOTIDE SEQUENCE [LARGE SCALE GENOMIC DNA]</scope>
    <source>
        <strain evidence="3 4">KCTC 32238</strain>
    </source>
</reference>
<dbReference type="Proteomes" id="UP000672097">
    <property type="component" value="Unassembled WGS sequence"/>
</dbReference>
<dbReference type="EMBL" id="JAGQDG010000007">
    <property type="protein sequence ID" value="MBQ0937217.1"/>
    <property type="molecule type" value="Genomic_DNA"/>
</dbReference>
<dbReference type="SUPFAM" id="SSF51120">
    <property type="entry name" value="beta-Roll"/>
    <property type="match status" value="1"/>
</dbReference>
<feature type="domain" description="Bacterial Ig-like" evidence="2">
    <location>
        <begin position="371"/>
        <end position="466"/>
    </location>
</feature>
<accession>A0ABS5E1D6</accession>
<evidence type="ECO:0000259" key="2">
    <source>
        <dbReference type="Pfam" id="PF19077"/>
    </source>
</evidence>
<protein>
    <submittedName>
        <fullName evidence="3">Tandem-95 repeat protein</fullName>
    </submittedName>
</protein>
<keyword evidence="4" id="KW-1185">Reference proteome</keyword>
<dbReference type="InterPro" id="IPR019960">
    <property type="entry name" value="T1SS_VCA0849"/>
</dbReference>
<dbReference type="NCBIfam" id="TIGR03661">
    <property type="entry name" value="T1SS_VCA0849"/>
    <property type="match status" value="1"/>
</dbReference>
<feature type="domain" description="Bacterial Ig-like" evidence="2">
    <location>
        <begin position="582"/>
        <end position="684"/>
    </location>
</feature>
<feature type="region of interest" description="Disordered" evidence="1">
    <location>
        <begin position="691"/>
        <end position="710"/>
    </location>
</feature>
<feature type="domain" description="Bacterial Ig-like" evidence="2">
    <location>
        <begin position="1428"/>
        <end position="1522"/>
    </location>
</feature>
<dbReference type="PROSITE" id="PS00330">
    <property type="entry name" value="HEMOLYSIN_CALCIUM"/>
    <property type="match status" value="2"/>
</dbReference>
<dbReference type="InterPro" id="IPR001343">
    <property type="entry name" value="Hemolysn_Ca-bd"/>
</dbReference>
<dbReference type="InterPro" id="IPR051561">
    <property type="entry name" value="FRAS1_ECM"/>
</dbReference>
<dbReference type="RefSeq" id="WP_210810687.1">
    <property type="nucleotide sequence ID" value="NZ_JAGQDG010000007.1"/>
</dbReference>
<feature type="domain" description="Bacterial Ig-like" evidence="2">
    <location>
        <begin position="1110"/>
        <end position="1204"/>
    </location>
</feature>
<dbReference type="Pfam" id="PF17963">
    <property type="entry name" value="Big_9"/>
    <property type="match status" value="3"/>
</dbReference>
<dbReference type="PRINTS" id="PR00313">
    <property type="entry name" value="CABNDNGRPT"/>
</dbReference>
<dbReference type="Gene3D" id="6.20.50.90">
    <property type="match status" value="1"/>
</dbReference>
<dbReference type="Gene3D" id="2.60.40.10">
    <property type="entry name" value="Immunoglobulins"/>
    <property type="match status" value="12"/>
</dbReference>
<feature type="domain" description="Bacterial Ig-like" evidence="2">
    <location>
        <begin position="1324"/>
        <end position="1419"/>
    </location>
</feature>
<feature type="domain" description="Bacterial Ig-like" evidence="2">
    <location>
        <begin position="1007"/>
        <end position="1102"/>
    </location>
</feature>
<evidence type="ECO:0000256" key="1">
    <source>
        <dbReference type="SAM" id="MobiDB-lite"/>
    </source>
</evidence>
<dbReference type="InterPro" id="IPR011049">
    <property type="entry name" value="Serralysin-like_metalloprot_C"/>
</dbReference>
<feature type="domain" description="Bacterial Ig-like" evidence="2">
    <location>
        <begin position="474"/>
        <end position="571"/>
    </location>
</feature>
<dbReference type="Gene3D" id="2.60.40.2810">
    <property type="match status" value="3"/>
</dbReference>
<feature type="domain" description="Bacterial Ig-like" evidence="2">
    <location>
        <begin position="1216"/>
        <end position="1318"/>
    </location>
</feature>
<proteinExistence type="predicted"/>
<evidence type="ECO:0000313" key="3">
    <source>
        <dbReference type="EMBL" id="MBQ0937217.1"/>
    </source>
</evidence>
<dbReference type="InterPro" id="IPR013783">
    <property type="entry name" value="Ig-like_fold"/>
</dbReference>
<feature type="domain" description="Bacterial Ig-like" evidence="2">
    <location>
        <begin position="899"/>
        <end position="1001"/>
    </location>
</feature>
<dbReference type="PANTHER" id="PTHR45739:SF8">
    <property type="entry name" value="FRAS1-RELATED EXTRACELLULAR MATRIX PROTEIN 1"/>
    <property type="match status" value="1"/>
</dbReference>
<dbReference type="Pfam" id="PF00353">
    <property type="entry name" value="HemolysinCabind"/>
    <property type="match status" value="3"/>
</dbReference>
<feature type="domain" description="Bacterial Ig-like" evidence="2">
    <location>
        <begin position="1529"/>
        <end position="1620"/>
    </location>
</feature>
<organism evidence="3 4">
    <name type="scientific">Ideonella paludis</name>
    <dbReference type="NCBI Taxonomy" id="1233411"/>
    <lineage>
        <taxon>Bacteria</taxon>
        <taxon>Pseudomonadati</taxon>
        <taxon>Pseudomonadota</taxon>
        <taxon>Betaproteobacteria</taxon>
        <taxon>Burkholderiales</taxon>
        <taxon>Sphaerotilaceae</taxon>
        <taxon>Ideonella</taxon>
    </lineage>
</organism>
<dbReference type="Gene3D" id="2.150.10.10">
    <property type="entry name" value="Serralysin-like metalloprotease, C-terminal"/>
    <property type="match status" value="1"/>
</dbReference>